<dbReference type="AlphaFoldDB" id="A0A5M6J2K1"/>
<comment type="caution">
    <text evidence="2">The sequence shown here is derived from an EMBL/GenBank/DDBJ whole genome shotgun (WGS) entry which is preliminary data.</text>
</comment>
<evidence type="ECO:0000256" key="1">
    <source>
        <dbReference type="SAM" id="MobiDB-lite"/>
    </source>
</evidence>
<proteinExistence type="predicted"/>
<organism evidence="2 3">
    <name type="scientific">Rhodovastum atsumiense</name>
    <dbReference type="NCBI Taxonomy" id="504468"/>
    <lineage>
        <taxon>Bacteria</taxon>
        <taxon>Pseudomonadati</taxon>
        <taxon>Pseudomonadota</taxon>
        <taxon>Alphaproteobacteria</taxon>
        <taxon>Acetobacterales</taxon>
        <taxon>Acetobacteraceae</taxon>
        <taxon>Rhodovastum</taxon>
    </lineage>
</organism>
<dbReference type="RefSeq" id="WP_150038562.1">
    <property type="nucleotide sequence ID" value="NZ_OW485601.1"/>
</dbReference>
<sequence length="164" mass="16955">MTASSDTHRYRTTGGAPSDAATACIGDDGRRAAMLMKPIQAARKHQLRRLLPGLVLALTSCAGTAGDITDLPESDNHQLTEPASPLRGGSDAASRAALDRAATFCRTRGLALTPVGVVANGSAIQQAITGPTAITLRFRCEPQQSMQMNIAHPAAPAGADPAEK</sequence>
<name>A0A5M6J2K1_9PROT</name>
<evidence type="ECO:0000313" key="2">
    <source>
        <dbReference type="EMBL" id="KAA5614734.1"/>
    </source>
</evidence>
<evidence type="ECO:0000313" key="3">
    <source>
        <dbReference type="Proteomes" id="UP000325255"/>
    </source>
</evidence>
<reference evidence="2 3" key="1">
    <citation type="submission" date="2019-09" db="EMBL/GenBank/DDBJ databases">
        <title>Genome sequence of Rhodovastum atsumiense, a diverse member of the Acetobacteraceae family of non-sulfur purple photosynthetic bacteria.</title>
        <authorList>
            <person name="Meyer T."/>
            <person name="Kyndt J."/>
        </authorList>
    </citation>
    <scope>NUCLEOTIDE SEQUENCE [LARGE SCALE GENOMIC DNA]</scope>
    <source>
        <strain evidence="2 3">DSM 21279</strain>
    </source>
</reference>
<dbReference type="EMBL" id="VWPK01000001">
    <property type="protein sequence ID" value="KAA5614734.1"/>
    <property type="molecule type" value="Genomic_DNA"/>
</dbReference>
<feature type="region of interest" description="Disordered" evidence="1">
    <location>
        <begin position="69"/>
        <end position="92"/>
    </location>
</feature>
<accession>A0A5M6J2K1</accession>
<dbReference type="Proteomes" id="UP000325255">
    <property type="component" value="Unassembled WGS sequence"/>
</dbReference>
<feature type="region of interest" description="Disordered" evidence="1">
    <location>
        <begin position="1"/>
        <end position="22"/>
    </location>
</feature>
<gene>
    <name evidence="2" type="ORF">F1189_00985</name>
</gene>
<protein>
    <submittedName>
        <fullName evidence="2">Uncharacterized protein</fullName>
    </submittedName>
</protein>
<keyword evidence="3" id="KW-1185">Reference proteome</keyword>